<dbReference type="PANTHER" id="PTHR43201:SF5">
    <property type="entry name" value="MEDIUM-CHAIN ACYL-COA LIGASE ACSF2, MITOCHONDRIAL"/>
    <property type="match status" value="1"/>
</dbReference>
<keyword evidence="2 6" id="KW-0436">Ligase</keyword>
<dbReference type="EMBL" id="JAAOZC010000006">
    <property type="protein sequence ID" value="NIJ08746.1"/>
    <property type="molecule type" value="Genomic_DNA"/>
</dbReference>
<protein>
    <submittedName>
        <fullName evidence="6">Crotonobetaine/carnitine-CoA ligase</fullName>
        <ecNumber evidence="6">6.2.1.-</ecNumber>
    </submittedName>
</protein>
<feature type="transmembrane region" description="Helical" evidence="3">
    <location>
        <begin position="61"/>
        <end position="80"/>
    </location>
</feature>
<keyword evidence="3" id="KW-0812">Transmembrane</keyword>
<sequence>MSDQSLFNRLAKFGDRPFLITDHGTHTYAEIADRAARFGSLLQAKGVQRGDHVALLAGNSAAYIVAWFGISMTGAVLVALNNQLLADGLRYTVDQSESKIIVADRAWHEKLGNQLTEDQRKLPLVLIGSDEDFFESLSPFEQIEAVSPEPWDTATILYTSGTTGLPKGVMNSYHAYEATGLATANLVGLHSEDRILVFLPLFHVNPQMFAVMGAITVGASIIIRPKFNASTFFDDARRFDATGCTFVGTVLALLVNRHPGVQKDHRLRFCIGGGAAPEVWSAIEERFGFPINESYGMTEIGGWTSSNSLKDTRFGSVGRVREDIELRVVDPQDRPVPPGVRGEIVARPREPFAVMSGYWNKPDKFVEATRNLWFHTGDIGSFDADGYLYFHGRIKELIRRGGEMISPVEMETRLITMPGVEDCAIVGVPDAVMGEEVKAVVVAGEPIEPAAIRSFLADHFPPYMLPRYVRFIDVIPKTATQKIQRGELTALDASVADLR</sequence>
<reference evidence="6 7" key="1">
    <citation type="submission" date="2020-03" db="EMBL/GenBank/DDBJ databases">
        <title>Genomic Encyclopedia of Type Strains, Phase III (KMG-III): the genomes of soil and plant-associated and newly described type strains.</title>
        <authorList>
            <person name="Whitman W."/>
        </authorList>
    </citation>
    <scope>NUCLEOTIDE SEQUENCE [LARGE SCALE GENOMIC DNA]</scope>
    <source>
        <strain evidence="6 7">CECT 8804</strain>
    </source>
</reference>
<comment type="similarity">
    <text evidence="1">Belongs to the ATP-dependent AMP-binding enzyme family.</text>
</comment>
<dbReference type="InterPro" id="IPR020845">
    <property type="entry name" value="AMP-binding_CS"/>
</dbReference>
<dbReference type="InterPro" id="IPR045851">
    <property type="entry name" value="AMP-bd_C_sf"/>
</dbReference>
<evidence type="ECO:0000259" key="4">
    <source>
        <dbReference type="Pfam" id="PF00501"/>
    </source>
</evidence>
<organism evidence="6 7">
    <name type="scientific">Sphingomonas vulcanisoli</name>
    <dbReference type="NCBI Taxonomy" id="1658060"/>
    <lineage>
        <taxon>Bacteria</taxon>
        <taxon>Pseudomonadati</taxon>
        <taxon>Pseudomonadota</taxon>
        <taxon>Alphaproteobacteria</taxon>
        <taxon>Sphingomonadales</taxon>
        <taxon>Sphingomonadaceae</taxon>
        <taxon>Sphingomonas</taxon>
    </lineage>
</organism>
<dbReference type="GO" id="GO:0016874">
    <property type="term" value="F:ligase activity"/>
    <property type="evidence" value="ECO:0007669"/>
    <property type="project" value="UniProtKB-KW"/>
</dbReference>
<comment type="caution">
    <text evidence="6">The sequence shown here is derived from an EMBL/GenBank/DDBJ whole genome shotgun (WGS) entry which is preliminary data.</text>
</comment>
<dbReference type="InterPro" id="IPR000873">
    <property type="entry name" value="AMP-dep_synth/lig_dom"/>
</dbReference>
<dbReference type="SUPFAM" id="SSF56801">
    <property type="entry name" value="Acetyl-CoA synthetase-like"/>
    <property type="match status" value="1"/>
</dbReference>
<evidence type="ECO:0000313" key="6">
    <source>
        <dbReference type="EMBL" id="NIJ08746.1"/>
    </source>
</evidence>
<dbReference type="Proteomes" id="UP000727456">
    <property type="component" value="Unassembled WGS sequence"/>
</dbReference>
<keyword evidence="3" id="KW-0472">Membrane</keyword>
<accession>A0ABX0TTA0</accession>
<proteinExistence type="inferred from homology"/>
<dbReference type="Pfam" id="PF13193">
    <property type="entry name" value="AMP-binding_C"/>
    <property type="match status" value="1"/>
</dbReference>
<evidence type="ECO:0000256" key="3">
    <source>
        <dbReference type="SAM" id="Phobius"/>
    </source>
</evidence>
<dbReference type="InterPro" id="IPR042099">
    <property type="entry name" value="ANL_N_sf"/>
</dbReference>
<evidence type="ECO:0000313" key="7">
    <source>
        <dbReference type="Proteomes" id="UP000727456"/>
    </source>
</evidence>
<feature type="domain" description="AMP-dependent synthetase/ligase" evidence="4">
    <location>
        <begin position="8"/>
        <end position="359"/>
    </location>
</feature>
<gene>
    <name evidence="6" type="ORF">FHS31_002370</name>
</gene>
<dbReference type="Pfam" id="PF00501">
    <property type="entry name" value="AMP-binding"/>
    <property type="match status" value="1"/>
</dbReference>
<keyword evidence="3" id="KW-1133">Transmembrane helix</keyword>
<dbReference type="RefSeq" id="WP_167073705.1">
    <property type="nucleotide sequence ID" value="NZ_JAAOZC010000006.1"/>
</dbReference>
<evidence type="ECO:0000256" key="2">
    <source>
        <dbReference type="ARBA" id="ARBA00022598"/>
    </source>
</evidence>
<dbReference type="Gene3D" id="3.40.50.12780">
    <property type="entry name" value="N-terminal domain of ligase-like"/>
    <property type="match status" value="1"/>
</dbReference>
<keyword evidence="7" id="KW-1185">Reference proteome</keyword>
<evidence type="ECO:0000256" key="1">
    <source>
        <dbReference type="ARBA" id="ARBA00006432"/>
    </source>
</evidence>
<name>A0ABX0TTA0_9SPHN</name>
<dbReference type="EC" id="6.2.1.-" evidence="6"/>
<dbReference type="InterPro" id="IPR025110">
    <property type="entry name" value="AMP-bd_C"/>
</dbReference>
<dbReference type="PANTHER" id="PTHR43201">
    <property type="entry name" value="ACYL-COA SYNTHETASE"/>
    <property type="match status" value="1"/>
</dbReference>
<feature type="domain" description="AMP-binding enzyme C-terminal" evidence="5">
    <location>
        <begin position="409"/>
        <end position="482"/>
    </location>
</feature>
<dbReference type="Gene3D" id="3.30.300.30">
    <property type="match status" value="1"/>
</dbReference>
<evidence type="ECO:0000259" key="5">
    <source>
        <dbReference type="Pfam" id="PF13193"/>
    </source>
</evidence>
<dbReference type="PROSITE" id="PS00455">
    <property type="entry name" value="AMP_BINDING"/>
    <property type="match status" value="1"/>
</dbReference>